<dbReference type="GO" id="GO:0009311">
    <property type="term" value="P:oligosaccharide metabolic process"/>
    <property type="evidence" value="ECO:0007669"/>
    <property type="project" value="TreeGrafter"/>
</dbReference>
<dbReference type="InterPro" id="IPR000111">
    <property type="entry name" value="Glyco_hydro_27/36_CS"/>
</dbReference>
<dbReference type="PROSITE" id="PS00512">
    <property type="entry name" value="ALPHA_GALACTOSIDASE"/>
    <property type="match status" value="1"/>
</dbReference>
<protein>
    <recommendedName>
        <fullName evidence="6">Alpha-galactosidase</fullName>
    </recommendedName>
</protein>
<dbReference type="AlphaFoldDB" id="A0A5J4NT44"/>
<dbReference type="GO" id="GO:0016139">
    <property type="term" value="P:glycoside catabolic process"/>
    <property type="evidence" value="ECO:0007669"/>
    <property type="project" value="TreeGrafter"/>
</dbReference>
<evidence type="ECO:0008006" key="6">
    <source>
        <dbReference type="Google" id="ProtNLM"/>
    </source>
</evidence>
<evidence type="ECO:0000256" key="1">
    <source>
        <dbReference type="ARBA" id="ARBA00009743"/>
    </source>
</evidence>
<evidence type="ECO:0000313" key="5">
    <source>
        <dbReference type="Proteomes" id="UP000324629"/>
    </source>
</evidence>
<dbReference type="GO" id="GO:0004557">
    <property type="term" value="F:alpha-galactosidase activity"/>
    <property type="evidence" value="ECO:0007669"/>
    <property type="project" value="TreeGrafter"/>
</dbReference>
<gene>
    <name evidence="4" type="ORF">DEA37_0005644</name>
</gene>
<keyword evidence="3" id="KW-0326">Glycosidase</keyword>
<comment type="similarity">
    <text evidence="1">Belongs to the glycosyl hydrolase 27 family.</text>
</comment>
<evidence type="ECO:0000313" key="4">
    <source>
        <dbReference type="EMBL" id="KAA3678228.1"/>
    </source>
</evidence>
<proteinExistence type="inferred from homology"/>
<keyword evidence="2" id="KW-0378">Hydrolase</keyword>
<dbReference type="Gene3D" id="3.20.20.70">
    <property type="entry name" value="Aldolase class I"/>
    <property type="match status" value="1"/>
</dbReference>
<keyword evidence="5" id="KW-1185">Reference proteome</keyword>
<name>A0A5J4NT44_9TREM</name>
<organism evidence="4 5">
    <name type="scientific">Paragonimus westermani</name>
    <dbReference type="NCBI Taxonomy" id="34504"/>
    <lineage>
        <taxon>Eukaryota</taxon>
        <taxon>Metazoa</taxon>
        <taxon>Spiralia</taxon>
        <taxon>Lophotrochozoa</taxon>
        <taxon>Platyhelminthes</taxon>
        <taxon>Trematoda</taxon>
        <taxon>Digenea</taxon>
        <taxon>Plagiorchiida</taxon>
        <taxon>Troglotremata</taxon>
        <taxon>Troglotrematidae</taxon>
        <taxon>Paragonimus</taxon>
    </lineage>
</organism>
<evidence type="ECO:0000256" key="3">
    <source>
        <dbReference type="ARBA" id="ARBA00023295"/>
    </source>
</evidence>
<comment type="caution">
    <text evidence="4">The sequence shown here is derived from an EMBL/GenBank/DDBJ whole genome shotgun (WGS) entry which is preliminary data.</text>
</comment>
<dbReference type="InterPro" id="IPR017853">
    <property type="entry name" value="GH"/>
</dbReference>
<dbReference type="Pfam" id="PF16499">
    <property type="entry name" value="Melibiase_2"/>
    <property type="match status" value="1"/>
</dbReference>
<dbReference type="SUPFAM" id="SSF51445">
    <property type="entry name" value="(Trans)glycosidases"/>
    <property type="match status" value="1"/>
</dbReference>
<dbReference type="InterPro" id="IPR002241">
    <property type="entry name" value="Glyco_hydro_27"/>
</dbReference>
<dbReference type="PANTHER" id="PTHR11452">
    <property type="entry name" value="ALPHA-GALACTOSIDASE/ALPHA-N-ACETYLGALACTOSAMINIDASE"/>
    <property type="match status" value="1"/>
</dbReference>
<accession>A0A5J4NT44</accession>
<reference evidence="4 5" key="1">
    <citation type="journal article" date="2019" name="Gigascience">
        <title>Whole-genome sequence of the oriental lung fluke Paragonimus westermani.</title>
        <authorList>
            <person name="Oey H."/>
            <person name="Zakrzewski M."/>
            <person name="Narain K."/>
            <person name="Devi K.R."/>
            <person name="Agatsuma T."/>
            <person name="Nawaratna S."/>
            <person name="Gobert G.N."/>
            <person name="Jones M.K."/>
            <person name="Ragan M.A."/>
            <person name="McManus D.P."/>
            <person name="Krause L."/>
        </authorList>
    </citation>
    <scope>NUCLEOTIDE SEQUENCE [LARGE SCALE GENOMIC DNA]</scope>
    <source>
        <strain evidence="4 5">IND2009</strain>
    </source>
</reference>
<dbReference type="InterPro" id="IPR013785">
    <property type="entry name" value="Aldolase_TIM"/>
</dbReference>
<dbReference type="EMBL" id="QNGE01001175">
    <property type="protein sequence ID" value="KAA3678228.1"/>
    <property type="molecule type" value="Genomic_DNA"/>
</dbReference>
<evidence type="ECO:0000256" key="2">
    <source>
        <dbReference type="ARBA" id="ARBA00022801"/>
    </source>
</evidence>
<dbReference type="PANTHER" id="PTHR11452:SF83">
    <property type="entry name" value="ALPHA-GALACTOSIDASE"/>
    <property type="match status" value="1"/>
</dbReference>
<sequence>MGWITWQRFRCTVDCFDYPDTCISEQLIQRTVSRLVQDGWRDAGYRYVIIDDCWQYPNRDSVTGEIVADPERFPEVSFLC</sequence>
<dbReference type="GO" id="GO:0005737">
    <property type="term" value="C:cytoplasm"/>
    <property type="evidence" value="ECO:0007669"/>
    <property type="project" value="TreeGrafter"/>
</dbReference>
<dbReference type="Proteomes" id="UP000324629">
    <property type="component" value="Unassembled WGS sequence"/>
</dbReference>